<accession>A0ABY7FVS5</accession>
<evidence type="ECO:0000313" key="7">
    <source>
        <dbReference type="EMBL" id="WAR23276.1"/>
    </source>
</evidence>
<feature type="region of interest" description="Disordered" evidence="4">
    <location>
        <begin position="325"/>
        <end position="365"/>
    </location>
</feature>
<feature type="compositionally biased region" description="Polar residues" evidence="4">
    <location>
        <begin position="331"/>
        <end position="346"/>
    </location>
</feature>
<dbReference type="SMART" id="SM00233">
    <property type="entry name" value="PH"/>
    <property type="match status" value="1"/>
</dbReference>
<dbReference type="PROSITE" id="PS00018">
    <property type="entry name" value="EF_HAND_1"/>
    <property type="match status" value="3"/>
</dbReference>
<feature type="domain" description="EF-hand" evidence="6">
    <location>
        <begin position="520"/>
        <end position="555"/>
    </location>
</feature>
<dbReference type="PROSITE" id="PS50003">
    <property type="entry name" value="PH_DOMAIN"/>
    <property type="match status" value="1"/>
</dbReference>
<dbReference type="InterPro" id="IPR001849">
    <property type="entry name" value="PH_domain"/>
</dbReference>
<dbReference type="InterPro" id="IPR051581">
    <property type="entry name" value="Ca-bind"/>
</dbReference>
<dbReference type="InterPro" id="IPR011992">
    <property type="entry name" value="EF-hand-dom_pair"/>
</dbReference>
<dbReference type="PANTHER" id="PTHR34524:SF6">
    <property type="entry name" value="CALCYPHOSINE LIKE"/>
    <property type="match status" value="1"/>
</dbReference>
<evidence type="ECO:0000259" key="5">
    <source>
        <dbReference type="PROSITE" id="PS50003"/>
    </source>
</evidence>
<keyword evidence="1" id="KW-0479">Metal-binding</keyword>
<evidence type="ECO:0000259" key="6">
    <source>
        <dbReference type="PROSITE" id="PS50222"/>
    </source>
</evidence>
<feature type="domain" description="EF-hand" evidence="6">
    <location>
        <begin position="372"/>
        <end position="407"/>
    </location>
</feature>
<dbReference type="Proteomes" id="UP001164746">
    <property type="component" value="Chromosome 13"/>
</dbReference>
<sequence>MPGEQLTCVWQTAFAKGLHNKSGDIPKESIKEIVAEFADLESVHYSERVFKDVFKSDDVITFSSFKRYVDSHLREKGYPRHVVFDEIERKCWELCQPYYKTSLNKEDTRKLWLISNRLTDERSYPPVIREREGNWFMEKMFTTIGKMWKCSEVFNIKGATFQDLVDIIEDTILRETPQDEMQKSITSLYSSIVTEVMKSGWVYTRTKMKANWTNWAHKWCILTANAIIYCKEESASSKSSRIRGELFITKHTKLLCLEDYSRWFRKMKGRFMVSNELEMDLEIAVGSDKERLSWLSALEEAIKCCREKTTPIQKLLNVRRSLEKKYEHGQTQEGDNGPSTTTQPITSDERGNRVHYEEDQDEMLRPENLIHANTVKMKTGLVLMDKDGNGLIDREEFAACLNGDAGSCTSTKTSISDKGSKQDNCDDDEDKKEMLRPENFIHANTMKMKALFMKMDKNGNGKIDKDEFAAFLQCIGLQMTKQETNLVYRSVDRDNKGYVSFDEFQQYFSKHVMCETSSAECVNAMRRAFMEADRDGSGTLNFREFTEYISDKKRSIRLTKVIKAFGEAAKSGSDEISFTDFQQLLQNGASDILMPVVEKAIQKDETSDVFRDHMKQAYDDAEAKEIASYIRDRWNKFATFRRAAATGTVVMTGGHGMVADILPGEYNLIDIACFSDLPPLVPKYTVIKGVKWVSSSVPGKSGKAIFPKDFDGQIVTDLATNELLRYYKCCFADTQQEKVSLLYRHGIQDFTYENGYLEKYVTATNGGAGIEKHDFSHLDCPLVENSGTFVLGKFTDDDEIHITGFKIPVRHTLYIPGGTIHCNDYLSGTWRTMLSDETDIDHVHLTRALSNENDGKYEQFRFKFVSFV</sequence>
<dbReference type="SUPFAM" id="SSF47473">
    <property type="entry name" value="EF-hand"/>
    <property type="match status" value="2"/>
</dbReference>
<gene>
    <name evidence="7" type="ORF">MAR_036945</name>
</gene>
<dbReference type="Gene3D" id="1.10.238.10">
    <property type="entry name" value="EF-hand"/>
    <property type="match status" value="2"/>
</dbReference>
<evidence type="ECO:0000256" key="2">
    <source>
        <dbReference type="ARBA" id="ARBA00022737"/>
    </source>
</evidence>
<evidence type="ECO:0000256" key="1">
    <source>
        <dbReference type="ARBA" id="ARBA00022723"/>
    </source>
</evidence>
<feature type="domain" description="EF-hand" evidence="6">
    <location>
        <begin position="479"/>
        <end position="514"/>
    </location>
</feature>
<dbReference type="PROSITE" id="PS50222">
    <property type="entry name" value="EF_HAND_2"/>
    <property type="match status" value="4"/>
</dbReference>
<dbReference type="EMBL" id="CP111024">
    <property type="protein sequence ID" value="WAR23276.1"/>
    <property type="molecule type" value="Genomic_DNA"/>
</dbReference>
<dbReference type="SUPFAM" id="SSF50729">
    <property type="entry name" value="PH domain-like"/>
    <property type="match status" value="1"/>
</dbReference>
<feature type="domain" description="PH" evidence="5">
    <location>
        <begin position="195"/>
        <end position="303"/>
    </location>
</feature>
<evidence type="ECO:0000256" key="4">
    <source>
        <dbReference type="SAM" id="MobiDB-lite"/>
    </source>
</evidence>
<feature type="domain" description="EF-hand" evidence="6">
    <location>
        <begin position="443"/>
        <end position="478"/>
    </location>
</feature>
<keyword evidence="3" id="KW-0106">Calcium</keyword>
<dbReference type="Pfam" id="PF13499">
    <property type="entry name" value="EF-hand_7"/>
    <property type="match status" value="2"/>
</dbReference>
<proteinExistence type="predicted"/>
<name>A0ABY7FVS5_MYAAR</name>
<dbReference type="Pfam" id="PF00169">
    <property type="entry name" value="PH"/>
    <property type="match status" value="1"/>
</dbReference>
<keyword evidence="2" id="KW-0677">Repeat</keyword>
<feature type="compositionally biased region" description="Basic and acidic residues" evidence="4">
    <location>
        <begin position="347"/>
        <end position="365"/>
    </location>
</feature>
<evidence type="ECO:0000256" key="3">
    <source>
        <dbReference type="ARBA" id="ARBA00022837"/>
    </source>
</evidence>
<reference evidence="7" key="1">
    <citation type="submission" date="2022-11" db="EMBL/GenBank/DDBJ databases">
        <title>Centuries of genome instability and evolution in soft-shell clam transmissible cancer (bioRxiv).</title>
        <authorList>
            <person name="Hart S.F.M."/>
            <person name="Yonemitsu M.A."/>
            <person name="Giersch R.M."/>
            <person name="Beal B.F."/>
            <person name="Arriagada G."/>
            <person name="Davis B.W."/>
            <person name="Ostrander E.A."/>
            <person name="Goff S.P."/>
            <person name="Metzger M.J."/>
        </authorList>
    </citation>
    <scope>NUCLEOTIDE SEQUENCE</scope>
    <source>
        <strain evidence="7">MELC-2E11</strain>
        <tissue evidence="7">Siphon/mantle</tissue>
    </source>
</reference>
<dbReference type="InterPro" id="IPR011993">
    <property type="entry name" value="PH-like_dom_sf"/>
</dbReference>
<feature type="region of interest" description="Disordered" evidence="4">
    <location>
        <begin position="411"/>
        <end position="430"/>
    </location>
</feature>
<dbReference type="Gene3D" id="2.30.29.30">
    <property type="entry name" value="Pleckstrin-homology domain (PH domain)/Phosphotyrosine-binding domain (PTB)"/>
    <property type="match status" value="1"/>
</dbReference>
<dbReference type="Pfam" id="PF13202">
    <property type="entry name" value="EF-hand_5"/>
    <property type="match status" value="1"/>
</dbReference>
<dbReference type="PANTHER" id="PTHR34524">
    <property type="entry name" value="CALCYPHOSIN"/>
    <property type="match status" value="1"/>
</dbReference>
<dbReference type="CDD" id="cd00821">
    <property type="entry name" value="PH"/>
    <property type="match status" value="1"/>
</dbReference>
<dbReference type="InterPro" id="IPR002048">
    <property type="entry name" value="EF_hand_dom"/>
</dbReference>
<evidence type="ECO:0000313" key="8">
    <source>
        <dbReference type="Proteomes" id="UP001164746"/>
    </source>
</evidence>
<keyword evidence="8" id="KW-1185">Reference proteome</keyword>
<organism evidence="7 8">
    <name type="scientific">Mya arenaria</name>
    <name type="common">Soft-shell clam</name>
    <dbReference type="NCBI Taxonomy" id="6604"/>
    <lineage>
        <taxon>Eukaryota</taxon>
        <taxon>Metazoa</taxon>
        <taxon>Spiralia</taxon>
        <taxon>Lophotrochozoa</taxon>
        <taxon>Mollusca</taxon>
        <taxon>Bivalvia</taxon>
        <taxon>Autobranchia</taxon>
        <taxon>Heteroconchia</taxon>
        <taxon>Euheterodonta</taxon>
        <taxon>Imparidentia</taxon>
        <taxon>Neoheterodontei</taxon>
        <taxon>Myida</taxon>
        <taxon>Myoidea</taxon>
        <taxon>Myidae</taxon>
        <taxon>Mya</taxon>
    </lineage>
</organism>
<protein>
    <submittedName>
        <fullName evidence="7">SWP70-like protein</fullName>
    </submittedName>
</protein>
<dbReference type="CDD" id="cd00051">
    <property type="entry name" value="EFh"/>
    <property type="match status" value="1"/>
</dbReference>
<dbReference type="InterPro" id="IPR018247">
    <property type="entry name" value="EF_Hand_1_Ca_BS"/>
</dbReference>
<dbReference type="SMART" id="SM00054">
    <property type="entry name" value="EFh"/>
    <property type="match status" value="5"/>
</dbReference>